<accession>A0A8B6EMJ9</accession>
<dbReference type="SUPFAM" id="SSF52200">
    <property type="entry name" value="Toll/Interleukin receptor TIR domain"/>
    <property type="match status" value="1"/>
</dbReference>
<feature type="non-terminal residue" evidence="2">
    <location>
        <position position="102"/>
    </location>
</feature>
<dbReference type="GO" id="GO:0007165">
    <property type="term" value="P:signal transduction"/>
    <property type="evidence" value="ECO:0007669"/>
    <property type="project" value="InterPro"/>
</dbReference>
<dbReference type="InterPro" id="IPR035897">
    <property type="entry name" value="Toll_tir_struct_dom_sf"/>
</dbReference>
<gene>
    <name evidence="2" type="ORF">MGAL_10B055023</name>
</gene>
<evidence type="ECO:0000313" key="3">
    <source>
        <dbReference type="Proteomes" id="UP000596742"/>
    </source>
</evidence>
<protein>
    <recommendedName>
        <fullName evidence="1">TIR domain-containing protein</fullName>
    </recommendedName>
</protein>
<dbReference type="Proteomes" id="UP000596742">
    <property type="component" value="Unassembled WGS sequence"/>
</dbReference>
<comment type="caution">
    <text evidence="2">The sequence shown here is derived from an EMBL/GenBank/DDBJ whole genome shotgun (WGS) entry which is preliminary data.</text>
</comment>
<dbReference type="EMBL" id="UYJE01005333">
    <property type="protein sequence ID" value="VDI36431.1"/>
    <property type="molecule type" value="Genomic_DNA"/>
</dbReference>
<evidence type="ECO:0000259" key="1">
    <source>
        <dbReference type="Pfam" id="PF13676"/>
    </source>
</evidence>
<dbReference type="Gene3D" id="3.40.50.10140">
    <property type="entry name" value="Toll/interleukin-1 receptor homology (TIR) domain"/>
    <property type="match status" value="1"/>
</dbReference>
<dbReference type="OrthoDB" id="2148946at2759"/>
<dbReference type="PANTHER" id="PTHR46270:SF2">
    <property type="entry name" value="TIR DOMAIN-CONTAINING PROTEIN"/>
    <property type="match status" value="1"/>
</dbReference>
<dbReference type="AlphaFoldDB" id="A0A8B6EMJ9"/>
<reference evidence="2" key="1">
    <citation type="submission" date="2018-11" db="EMBL/GenBank/DDBJ databases">
        <authorList>
            <person name="Alioto T."/>
            <person name="Alioto T."/>
        </authorList>
    </citation>
    <scope>NUCLEOTIDE SEQUENCE</scope>
</reference>
<name>A0A8B6EMJ9_MYTGA</name>
<proteinExistence type="predicted"/>
<sequence>MGAILYPIRDLRVEISSIPISLRKFERSDFPVMISYSWTQQNTVEQIRNECLEQGIPMWMDKHDNYDSKGYLGKAIADAIEKAEIVLLCISQDYENSHYCQA</sequence>
<dbReference type="InterPro" id="IPR000157">
    <property type="entry name" value="TIR_dom"/>
</dbReference>
<dbReference type="Pfam" id="PF13676">
    <property type="entry name" value="TIR_2"/>
    <property type="match status" value="1"/>
</dbReference>
<feature type="domain" description="TIR" evidence="1">
    <location>
        <begin position="32"/>
        <end position="101"/>
    </location>
</feature>
<evidence type="ECO:0000313" key="2">
    <source>
        <dbReference type="EMBL" id="VDI36431.1"/>
    </source>
</evidence>
<dbReference type="PANTHER" id="PTHR46270">
    <property type="entry name" value="ARMADILLO-TYPE FOLD-RELATED"/>
    <property type="match status" value="1"/>
</dbReference>
<organism evidence="2 3">
    <name type="scientific">Mytilus galloprovincialis</name>
    <name type="common">Mediterranean mussel</name>
    <dbReference type="NCBI Taxonomy" id="29158"/>
    <lineage>
        <taxon>Eukaryota</taxon>
        <taxon>Metazoa</taxon>
        <taxon>Spiralia</taxon>
        <taxon>Lophotrochozoa</taxon>
        <taxon>Mollusca</taxon>
        <taxon>Bivalvia</taxon>
        <taxon>Autobranchia</taxon>
        <taxon>Pteriomorphia</taxon>
        <taxon>Mytilida</taxon>
        <taxon>Mytiloidea</taxon>
        <taxon>Mytilidae</taxon>
        <taxon>Mytilinae</taxon>
        <taxon>Mytilus</taxon>
    </lineage>
</organism>
<keyword evidence="3" id="KW-1185">Reference proteome</keyword>